<evidence type="ECO:0000259" key="9">
    <source>
        <dbReference type="Pfam" id="PF02771"/>
    </source>
</evidence>
<comment type="similarity">
    <text evidence="2 6">Belongs to the acyl-CoA dehydrogenase family.</text>
</comment>
<dbReference type="Pfam" id="PF02770">
    <property type="entry name" value="Acyl-CoA_dh_M"/>
    <property type="match status" value="1"/>
</dbReference>
<evidence type="ECO:0000256" key="5">
    <source>
        <dbReference type="ARBA" id="ARBA00023002"/>
    </source>
</evidence>
<comment type="cofactor">
    <cofactor evidence="1 6">
        <name>FAD</name>
        <dbReference type="ChEBI" id="CHEBI:57692"/>
    </cofactor>
</comment>
<evidence type="ECO:0000256" key="6">
    <source>
        <dbReference type="RuleBase" id="RU362125"/>
    </source>
</evidence>
<keyword evidence="11" id="KW-1185">Reference proteome</keyword>
<evidence type="ECO:0000256" key="3">
    <source>
        <dbReference type="ARBA" id="ARBA00022630"/>
    </source>
</evidence>
<feature type="domain" description="Acyl-CoA dehydrogenase/oxidase N-terminal" evidence="9">
    <location>
        <begin position="9"/>
        <end position="95"/>
    </location>
</feature>
<dbReference type="GO" id="GO:0033539">
    <property type="term" value="P:fatty acid beta-oxidation using acyl-CoA dehydrogenase"/>
    <property type="evidence" value="ECO:0007669"/>
    <property type="project" value="TreeGrafter"/>
</dbReference>
<dbReference type="RefSeq" id="WP_228232454.1">
    <property type="nucleotide sequence ID" value="NZ_JAJGNA010000001.1"/>
</dbReference>
<dbReference type="InterPro" id="IPR009100">
    <property type="entry name" value="AcylCoA_DH/oxidase_NM_dom_sf"/>
</dbReference>
<feature type="domain" description="Acyl-CoA dehydrogenase/oxidase C-terminal" evidence="7">
    <location>
        <begin position="238"/>
        <end position="386"/>
    </location>
</feature>
<evidence type="ECO:0000256" key="1">
    <source>
        <dbReference type="ARBA" id="ARBA00001974"/>
    </source>
</evidence>
<dbReference type="PANTHER" id="PTHR48083">
    <property type="entry name" value="MEDIUM-CHAIN SPECIFIC ACYL-COA DEHYDROGENASE, MITOCHONDRIAL-RELATED"/>
    <property type="match status" value="1"/>
</dbReference>
<sequence>MYERFTASENGERVRAEARDFIDNYLKPLEAEHGIGFESEPSMDLLRGIWKASRDAGLYGAQLPEAQGGRGLSVYDQCLLKEDVAASGAKLSAHVLGELGGPGRVGHLFHIATPGQMESHLLPVVRAERTVCFALTEPEAGSDASNLSTRAVRDGDHYVLNGLKRYISGAPYADFAILMAVTDESAGARGVTAFLVDFDRPGVTVSSDYTPISGKNQHADIRLEDVRIPATQVLGEEGQGFRLGMSRITVNRLLHCPTMTGLAIQSLDASARYATRRRQFGQPIAGFQAIQHTLADMATDLHAARCLMLDVARRIDRGEDTREASAMSKLFCSEKAFAIADRAIQVHGGVGLMQGSTVEWVFRMLRMYRIVTGTSEIQRNTIAKGYLKRYADEAQSS</sequence>
<proteinExistence type="inferred from homology"/>
<comment type="caution">
    <text evidence="10">The sequence shown here is derived from an EMBL/GenBank/DDBJ whole genome shotgun (WGS) entry which is preliminary data.</text>
</comment>
<dbReference type="InterPro" id="IPR006091">
    <property type="entry name" value="Acyl-CoA_Oxase/DH_mid-dom"/>
</dbReference>
<evidence type="ECO:0000313" key="10">
    <source>
        <dbReference type="EMBL" id="MCC4307262.1"/>
    </source>
</evidence>
<dbReference type="Gene3D" id="1.20.140.10">
    <property type="entry name" value="Butyryl-CoA Dehydrogenase, subunit A, domain 3"/>
    <property type="match status" value="1"/>
</dbReference>
<dbReference type="FunFam" id="1.20.140.10:FF:000001">
    <property type="entry name" value="Acyl-CoA dehydrogenase"/>
    <property type="match status" value="1"/>
</dbReference>
<dbReference type="Pfam" id="PF02771">
    <property type="entry name" value="Acyl-CoA_dh_N"/>
    <property type="match status" value="1"/>
</dbReference>
<dbReference type="InterPro" id="IPR037069">
    <property type="entry name" value="AcylCoA_DH/ox_N_sf"/>
</dbReference>
<dbReference type="Pfam" id="PF00441">
    <property type="entry name" value="Acyl-CoA_dh_1"/>
    <property type="match status" value="1"/>
</dbReference>
<keyword evidence="5 6" id="KW-0560">Oxidoreductase</keyword>
<accession>A0A9Q3YKZ0</accession>
<dbReference type="Proteomes" id="UP001108027">
    <property type="component" value="Unassembled WGS sequence"/>
</dbReference>
<dbReference type="FunFam" id="2.40.110.10:FF:000002">
    <property type="entry name" value="Acyl-CoA dehydrogenase fadE12"/>
    <property type="match status" value="1"/>
</dbReference>
<dbReference type="InterPro" id="IPR050741">
    <property type="entry name" value="Acyl-CoA_dehydrogenase"/>
</dbReference>
<evidence type="ECO:0000256" key="2">
    <source>
        <dbReference type="ARBA" id="ARBA00009347"/>
    </source>
</evidence>
<dbReference type="Gene3D" id="1.10.540.10">
    <property type="entry name" value="Acyl-CoA dehydrogenase/oxidase, N-terminal domain"/>
    <property type="match status" value="1"/>
</dbReference>
<dbReference type="GO" id="GO:0003995">
    <property type="term" value="F:acyl-CoA dehydrogenase activity"/>
    <property type="evidence" value="ECO:0007669"/>
    <property type="project" value="TreeGrafter"/>
</dbReference>
<dbReference type="EMBL" id="JAJGNA010000001">
    <property type="protein sequence ID" value="MCC4307262.1"/>
    <property type="molecule type" value="Genomic_DNA"/>
</dbReference>
<dbReference type="Gene3D" id="2.40.110.10">
    <property type="entry name" value="Butyryl-CoA Dehydrogenase, subunit A, domain 2"/>
    <property type="match status" value="1"/>
</dbReference>
<evidence type="ECO:0000259" key="7">
    <source>
        <dbReference type="Pfam" id="PF00441"/>
    </source>
</evidence>
<dbReference type="InterPro" id="IPR009075">
    <property type="entry name" value="AcylCo_DH/oxidase_C"/>
</dbReference>
<dbReference type="PANTHER" id="PTHR48083:SF2">
    <property type="entry name" value="MEDIUM-CHAIN SPECIFIC ACYL-COA DEHYDROGENASE, MITOCHONDRIAL"/>
    <property type="match status" value="1"/>
</dbReference>
<dbReference type="InterPro" id="IPR013786">
    <property type="entry name" value="AcylCoA_DH/ox_N"/>
</dbReference>
<evidence type="ECO:0000313" key="11">
    <source>
        <dbReference type="Proteomes" id="UP001108027"/>
    </source>
</evidence>
<dbReference type="SUPFAM" id="SSF56645">
    <property type="entry name" value="Acyl-CoA dehydrogenase NM domain-like"/>
    <property type="match status" value="1"/>
</dbReference>
<keyword evidence="4 6" id="KW-0274">FAD</keyword>
<evidence type="ECO:0000259" key="8">
    <source>
        <dbReference type="Pfam" id="PF02770"/>
    </source>
</evidence>
<evidence type="ECO:0000256" key="4">
    <source>
        <dbReference type="ARBA" id="ARBA00022827"/>
    </source>
</evidence>
<protein>
    <submittedName>
        <fullName evidence="10">Acyl-CoA/acyl-ACP dehydrogenase</fullName>
    </submittedName>
</protein>
<keyword evidence="3 6" id="KW-0285">Flavoprotein</keyword>
<dbReference type="AlphaFoldDB" id="A0A9Q3YKZ0"/>
<gene>
    <name evidence="10" type="ORF">LL252_01650</name>
</gene>
<feature type="domain" description="Acyl-CoA oxidase/dehydrogenase middle" evidence="8">
    <location>
        <begin position="132"/>
        <end position="226"/>
    </location>
</feature>
<dbReference type="GO" id="GO:0005737">
    <property type="term" value="C:cytoplasm"/>
    <property type="evidence" value="ECO:0007669"/>
    <property type="project" value="TreeGrafter"/>
</dbReference>
<dbReference type="InterPro" id="IPR046373">
    <property type="entry name" value="Acyl-CoA_Oxase/DH_mid-dom_sf"/>
</dbReference>
<reference evidence="10" key="1">
    <citation type="submission" date="2021-10" db="EMBL/GenBank/DDBJ databases">
        <title>The diversity and Nitrogen Metabolism of Culturable Nitrate-Utilizing Bacteria Within the Oxygen Minimum Zone of the Changjiang (Yangtze River)Estuary.</title>
        <authorList>
            <person name="Zhang D."/>
            <person name="Zheng J."/>
            <person name="Liu S."/>
            <person name="He W."/>
        </authorList>
    </citation>
    <scope>NUCLEOTIDE SEQUENCE</scope>
    <source>
        <strain evidence="10">FXH-223</strain>
    </source>
</reference>
<dbReference type="SUPFAM" id="SSF47203">
    <property type="entry name" value="Acyl-CoA dehydrogenase C-terminal domain-like"/>
    <property type="match status" value="1"/>
</dbReference>
<name>A0A9Q3YKZ0_9GAMM</name>
<dbReference type="GO" id="GO:0050660">
    <property type="term" value="F:flavin adenine dinucleotide binding"/>
    <property type="evidence" value="ECO:0007669"/>
    <property type="project" value="InterPro"/>
</dbReference>
<dbReference type="InterPro" id="IPR036250">
    <property type="entry name" value="AcylCo_DH-like_C"/>
</dbReference>
<organism evidence="10 11">
    <name type="scientific">Alloalcanivorax marinus</name>
    <dbReference type="NCBI Taxonomy" id="1177169"/>
    <lineage>
        <taxon>Bacteria</taxon>
        <taxon>Pseudomonadati</taxon>
        <taxon>Pseudomonadota</taxon>
        <taxon>Gammaproteobacteria</taxon>
        <taxon>Oceanospirillales</taxon>
        <taxon>Alcanivoracaceae</taxon>
        <taxon>Alloalcanivorax</taxon>
    </lineage>
</organism>